<dbReference type="Pfam" id="PF21933">
    <property type="entry name" value="MCM5_C"/>
    <property type="match status" value="1"/>
</dbReference>
<dbReference type="GO" id="GO:0031261">
    <property type="term" value="C:DNA replication preinitiation complex"/>
    <property type="evidence" value="ECO:0007669"/>
    <property type="project" value="UniProtKB-ARBA"/>
</dbReference>
<dbReference type="Pfam" id="PF17855">
    <property type="entry name" value="MCM_lid"/>
    <property type="match status" value="1"/>
</dbReference>
<evidence type="ECO:0000259" key="13">
    <source>
        <dbReference type="PROSITE" id="PS50051"/>
    </source>
</evidence>
<dbReference type="Gene3D" id="3.40.50.300">
    <property type="entry name" value="P-loop containing nucleotide triphosphate hydrolases"/>
    <property type="match status" value="1"/>
</dbReference>
<evidence type="ECO:0000313" key="14">
    <source>
        <dbReference type="EMBL" id="PPQ66115.1"/>
    </source>
</evidence>
<dbReference type="PRINTS" id="PR01657">
    <property type="entry name" value="MCMFAMILY"/>
</dbReference>
<protein>
    <recommendedName>
        <fullName evidence="12">DNA replication licensing factor MCM5</fullName>
        <ecNumber evidence="12">3.6.4.12</ecNumber>
    </recommendedName>
</protein>
<dbReference type="PANTHER" id="PTHR11630:SF42">
    <property type="entry name" value="DNA REPLICATION LICENSING FACTOR MCM5"/>
    <property type="match status" value="1"/>
</dbReference>
<dbReference type="GO" id="GO:0003697">
    <property type="term" value="F:single-stranded DNA binding"/>
    <property type="evidence" value="ECO:0007669"/>
    <property type="project" value="TreeGrafter"/>
</dbReference>
<dbReference type="PROSITE" id="PS00847">
    <property type="entry name" value="MCM_1"/>
    <property type="match status" value="1"/>
</dbReference>
<dbReference type="SUPFAM" id="SSF52540">
    <property type="entry name" value="P-loop containing nucleoside triphosphate hydrolases"/>
    <property type="match status" value="1"/>
</dbReference>
<evidence type="ECO:0000313" key="15">
    <source>
        <dbReference type="Proteomes" id="UP000284706"/>
    </source>
</evidence>
<keyword evidence="10 12" id="KW-0131">Cell cycle</keyword>
<dbReference type="CDD" id="cd17756">
    <property type="entry name" value="MCM5"/>
    <property type="match status" value="1"/>
</dbReference>
<dbReference type="InterPro" id="IPR012340">
    <property type="entry name" value="NA-bd_OB-fold"/>
</dbReference>
<evidence type="ECO:0000256" key="1">
    <source>
        <dbReference type="ARBA" id="ARBA00004123"/>
    </source>
</evidence>
<comment type="similarity">
    <text evidence="2 11">Belongs to the MCM family.</text>
</comment>
<name>A0A409VIP9_9AGAR</name>
<dbReference type="GO" id="GO:0017116">
    <property type="term" value="F:single-stranded DNA helicase activity"/>
    <property type="evidence" value="ECO:0007669"/>
    <property type="project" value="TreeGrafter"/>
</dbReference>
<dbReference type="InterPro" id="IPR018525">
    <property type="entry name" value="MCM_CS"/>
</dbReference>
<sequence length="757" mass="83334">MSGFDANRVYSVSVHDLPAPAAPDSPAETEKLFVDFILGFRLGGEFIYRDKLRANILLKQHLLEVDLRHVGLFNDELAHAIQDRPADVLPLFENAAARVARNILFPLAGNSTERIEAAAEAIPKVQVTIKSGLNLLQVRELAANTMNKLVRIPGIVISASVLSSRATKLHLQCRACRSTKIIYPQAGLGGLGGGSEKGLPRVCDAPEPDGQKKDCPLDPYLIIHSRSTFADQQVLKLQEAPDMVPVGDLPRHMLLSVDRHLTGKVVPGSRVIASGIYSQFQPSKNKNGPAALRQSYLRVVHLELMTPAGAGGSNPFGAQFTPQQEEEFQEMARSDNFYERFASSIAPSIFGSVGELDGLNVPFRHINDPRFADIKKAIACLLFGGSKKVLPDGMRLRGDINVLLLGDPGTAKSQLLKFVEKVAPIAVYTSGKGSSAAGLTASVQRDSVSREFYLEGGAMVLADTGVVCIDEFDKMRDEDRVAIHEAMEQQTISIAKAGITTVLNSRTSVLAAANPVFGRYDEGKSPGENIDFQTTILSRFDMIFIVRDEHNESRDKTIAKHVMNIHMNRPNHTDEATGEIDPDKMKAYIAYAKSKCAPRLSAEAQEMLSSHFVSLRKQVQQVEQDNDERSSIPITIRQLEAIIRISESLAKMTLTPVVKNHHVEEAIRLFKFSTMDAVSAGSADGLSRGELNEEMTRIERELRRRLPVGWSTSYQSLVREFVTQQGYSSHALERTLFILEKREVIRFSSQASNSLPS</sequence>
<keyword evidence="3 12" id="KW-0235">DNA replication</keyword>
<dbReference type="GO" id="GO:0003688">
    <property type="term" value="F:DNA replication origin binding"/>
    <property type="evidence" value="ECO:0007669"/>
    <property type="project" value="UniProtKB-UniRule"/>
</dbReference>
<evidence type="ECO:0000256" key="3">
    <source>
        <dbReference type="ARBA" id="ARBA00022705"/>
    </source>
</evidence>
<dbReference type="GO" id="GO:0006270">
    <property type="term" value="P:DNA replication initiation"/>
    <property type="evidence" value="ECO:0007669"/>
    <property type="project" value="UniProtKB-UniRule"/>
</dbReference>
<dbReference type="Gene3D" id="2.20.28.10">
    <property type="match status" value="1"/>
</dbReference>
<dbReference type="PANTHER" id="PTHR11630">
    <property type="entry name" value="DNA REPLICATION LICENSING FACTOR MCM FAMILY MEMBER"/>
    <property type="match status" value="1"/>
</dbReference>
<evidence type="ECO:0000256" key="5">
    <source>
        <dbReference type="ARBA" id="ARBA00022801"/>
    </source>
</evidence>
<dbReference type="GO" id="GO:0042555">
    <property type="term" value="C:MCM complex"/>
    <property type="evidence" value="ECO:0007669"/>
    <property type="project" value="UniProtKB-UniRule"/>
</dbReference>
<dbReference type="SMART" id="SM00350">
    <property type="entry name" value="MCM"/>
    <property type="match status" value="1"/>
</dbReference>
<evidence type="ECO:0000256" key="8">
    <source>
        <dbReference type="ARBA" id="ARBA00023125"/>
    </source>
</evidence>
<proteinExistence type="inferred from homology"/>
<gene>
    <name evidence="14" type="ORF">CVT26_010916</name>
</gene>
<dbReference type="InterPro" id="IPR008048">
    <property type="entry name" value="MCM5"/>
</dbReference>
<evidence type="ECO:0000256" key="10">
    <source>
        <dbReference type="ARBA" id="ARBA00023306"/>
    </source>
</evidence>
<dbReference type="Pfam" id="PF14551">
    <property type="entry name" value="MCM_N"/>
    <property type="match status" value="1"/>
</dbReference>
<dbReference type="GO" id="GO:0016887">
    <property type="term" value="F:ATP hydrolysis activity"/>
    <property type="evidence" value="ECO:0007669"/>
    <property type="project" value="RHEA"/>
</dbReference>
<keyword evidence="9 12" id="KW-0539">Nucleus</keyword>
<dbReference type="InterPro" id="IPR041562">
    <property type="entry name" value="MCM_lid"/>
</dbReference>
<evidence type="ECO:0000256" key="2">
    <source>
        <dbReference type="ARBA" id="ARBA00008010"/>
    </source>
</evidence>
<dbReference type="GO" id="GO:0005524">
    <property type="term" value="F:ATP binding"/>
    <property type="evidence" value="ECO:0007669"/>
    <property type="project" value="UniProtKB-UniRule"/>
</dbReference>
<dbReference type="GO" id="GO:0043596">
    <property type="term" value="C:nuclear replication fork"/>
    <property type="evidence" value="ECO:0007669"/>
    <property type="project" value="UniProtKB-ARBA"/>
</dbReference>
<dbReference type="Gene3D" id="2.40.50.140">
    <property type="entry name" value="Nucleic acid-binding proteins"/>
    <property type="match status" value="1"/>
</dbReference>
<organism evidence="14 15">
    <name type="scientific">Gymnopilus dilepis</name>
    <dbReference type="NCBI Taxonomy" id="231916"/>
    <lineage>
        <taxon>Eukaryota</taxon>
        <taxon>Fungi</taxon>
        <taxon>Dikarya</taxon>
        <taxon>Basidiomycota</taxon>
        <taxon>Agaricomycotina</taxon>
        <taxon>Agaricomycetes</taxon>
        <taxon>Agaricomycetidae</taxon>
        <taxon>Agaricales</taxon>
        <taxon>Agaricineae</taxon>
        <taxon>Hymenogastraceae</taxon>
        <taxon>Gymnopilus</taxon>
    </lineage>
</organism>
<dbReference type="FunCoup" id="A0A409VIP9">
    <property type="interactions" value="573"/>
</dbReference>
<dbReference type="InterPro" id="IPR027925">
    <property type="entry name" value="MCM_N"/>
</dbReference>
<reference evidence="14 15" key="1">
    <citation type="journal article" date="2018" name="Evol. Lett.">
        <title>Horizontal gene cluster transfer increased hallucinogenic mushroom diversity.</title>
        <authorList>
            <person name="Reynolds H.T."/>
            <person name="Vijayakumar V."/>
            <person name="Gluck-Thaler E."/>
            <person name="Korotkin H.B."/>
            <person name="Matheny P.B."/>
            <person name="Slot J.C."/>
        </authorList>
    </citation>
    <scope>NUCLEOTIDE SEQUENCE [LARGE SCALE GENOMIC DNA]</scope>
    <source>
        <strain evidence="14 15">SRW20</strain>
    </source>
</reference>
<keyword evidence="6 12" id="KW-0347">Helicase</keyword>
<comment type="subcellular location">
    <subcellularLocation>
        <location evidence="1 12">Nucleus</location>
    </subcellularLocation>
</comment>
<dbReference type="AlphaFoldDB" id="A0A409VIP9"/>
<keyword evidence="7 11" id="KW-0067">ATP-binding</keyword>
<dbReference type="InterPro" id="IPR054125">
    <property type="entry name" value="MCM5_C"/>
</dbReference>
<comment type="caution">
    <text evidence="14">The sequence shown here is derived from an EMBL/GenBank/DDBJ whole genome shotgun (WGS) entry which is preliminary data.</text>
</comment>
<dbReference type="OrthoDB" id="10036721at2759"/>
<dbReference type="FunFam" id="3.40.50.300:FF:000241">
    <property type="entry name" value="DNA helicase"/>
    <property type="match status" value="1"/>
</dbReference>
<dbReference type="InterPro" id="IPR027417">
    <property type="entry name" value="P-loop_NTPase"/>
</dbReference>
<keyword evidence="4 11" id="KW-0547">Nucleotide-binding</keyword>
<evidence type="ECO:0000256" key="6">
    <source>
        <dbReference type="ARBA" id="ARBA00022806"/>
    </source>
</evidence>
<dbReference type="PRINTS" id="PR01661">
    <property type="entry name" value="MCMPROTEIN5"/>
</dbReference>
<dbReference type="EMBL" id="NHYE01005638">
    <property type="protein sequence ID" value="PPQ66115.1"/>
    <property type="molecule type" value="Genomic_DNA"/>
</dbReference>
<evidence type="ECO:0000256" key="9">
    <source>
        <dbReference type="ARBA" id="ARBA00023242"/>
    </source>
</evidence>
<dbReference type="SUPFAM" id="SSF50249">
    <property type="entry name" value="Nucleic acid-binding proteins"/>
    <property type="match status" value="1"/>
</dbReference>
<evidence type="ECO:0000256" key="7">
    <source>
        <dbReference type="ARBA" id="ARBA00022840"/>
    </source>
</evidence>
<dbReference type="GO" id="GO:0005656">
    <property type="term" value="C:nuclear pre-replicative complex"/>
    <property type="evidence" value="ECO:0007669"/>
    <property type="project" value="UniProtKB-ARBA"/>
</dbReference>
<keyword evidence="15" id="KW-1185">Reference proteome</keyword>
<dbReference type="GO" id="GO:0006279">
    <property type="term" value="P:premeiotic DNA replication"/>
    <property type="evidence" value="ECO:0007669"/>
    <property type="project" value="UniProtKB-ARBA"/>
</dbReference>
<accession>A0A409VIP9</accession>
<dbReference type="Proteomes" id="UP000284706">
    <property type="component" value="Unassembled WGS sequence"/>
</dbReference>
<dbReference type="GO" id="GO:0000727">
    <property type="term" value="P:double-strand break repair via break-induced replication"/>
    <property type="evidence" value="ECO:0007669"/>
    <property type="project" value="TreeGrafter"/>
</dbReference>
<dbReference type="InParanoid" id="A0A409VIP9"/>
<keyword evidence="5 12" id="KW-0378">Hydrolase</keyword>
<dbReference type="PROSITE" id="PS50051">
    <property type="entry name" value="MCM_2"/>
    <property type="match status" value="1"/>
</dbReference>
<dbReference type="InterPro" id="IPR031327">
    <property type="entry name" value="MCM"/>
</dbReference>
<dbReference type="Pfam" id="PF17207">
    <property type="entry name" value="MCM_OB"/>
    <property type="match status" value="1"/>
</dbReference>
<dbReference type="STRING" id="231916.A0A409VIP9"/>
<comment type="function">
    <text evidence="12">Acts as component of the MCM2-7 complex (MCM complex) which is the replicative helicase essential for 'once per cell cycle' DNA replication initiation and elongation in eukaryotic cells. The active ATPase sites in the MCM2-7 ring are formed through the interaction surfaces of two neighboring subunits such that a critical structure of a conserved arginine finger motif is provided in trans relative to the ATP-binding site of the Walker A box of the adjacent subunit. The six ATPase active sites, however, are likely to contribute differentially to the complex helicase activity.</text>
</comment>
<feature type="domain" description="MCM C-terminal AAA(+) ATPase" evidence="13">
    <location>
        <begin position="373"/>
        <end position="562"/>
    </location>
</feature>
<dbReference type="InterPro" id="IPR001208">
    <property type="entry name" value="MCM_dom"/>
</dbReference>
<comment type="subunit">
    <text evidence="12">Component of the MCM2-7 complex.</text>
</comment>
<dbReference type="Pfam" id="PF00493">
    <property type="entry name" value="MCM"/>
    <property type="match status" value="1"/>
</dbReference>
<comment type="catalytic activity">
    <reaction evidence="12">
        <text>ATP + H2O = ADP + phosphate + H(+)</text>
        <dbReference type="Rhea" id="RHEA:13065"/>
        <dbReference type="ChEBI" id="CHEBI:15377"/>
        <dbReference type="ChEBI" id="CHEBI:15378"/>
        <dbReference type="ChEBI" id="CHEBI:30616"/>
        <dbReference type="ChEBI" id="CHEBI:43474"/>
        <dbReference type="ChEBI" id="CHEBI:456216"/>
        <dbReference type="EC" id="3.6.4.12"/>
    </reaction>
</comment>
<evidence type="ECO:0000256" key="4">
    <source>
        <dbReference type="ARBA" id="ARBA00022741"/>
    </source>
</evidence>
<keyword evidence="8 11" id="KW-0238">DNA-binding</keyword>
<dbReference type="Gene3D" id="3.30.1640.10">
    <property type="entry name" value="mini-chromosome maintenance (MCM) complex, chain A, domain 1"/>
    <property type="match status" value="1"/>
</dbReference>
<evidence type="ECO:0000256" key="12">
    <source>
        <dbReference type="RuleBase" id="RU368063"/>
    </source>
</evidence>
<dbReference type="GO" id="GO:0043138">
    <property type="term" value="F:3'-5' DNA helicase activity"/>
    <property type="evidence" value="ECO:0007669"/>
    <property type="project" value="TreeGrafter"/>
</dbReference>
<dbReference type="InterPro" id="IPR033762">
    <property type="entry name" value="MCM_OB"/>
</dbReference>
<dbReference type="EC" id="3.6.4.12" evidence="12"/>
<evidence type="ECO:0000256" key="11">
    <source>
        <dbReference type="RuleBase" id="RU004070"/>
    </source>
</evidence>